<name>A0A4R3K773_9FIRM</name>
<proteinExistence type="predicted"/>
<evidence type="ECO:0000313" key="4">
    <source>
        <dbReference type="EMBL" id="TCS78695.1"/>
    </source>
</evidence>
<dbReference type="PANTHER" id="PTHR32089:SF112">
    <property type="entry name" value="LYSOZYME-LIKE PROTEIN-RELATED"/>
    <property type="match status" value="1"/>
</dbReference>
<dbReference type="Pfam" id="PF00015">
    <property type="entry name" value="MCPsignal"/>
    <property type="match status" value="1"/>
</dbReference>
<reference evidence="4 5" key="1">
    <citation type="submission" date="2019-03" db="EMBL/GenBank/DDBJ databases">
        <title>Genomic Encyclopedia of Type Strains, Phase IV (KMG-IV): sequencing the most valuable type-strain genomes for metagenomic binning, comparative biology and taxonomic classification.</title>
        <authorList>
            <person name="Goeker M."/>
        </authorList>
    </citation>
    <scope>NUCLEOTIDE SEQUENCE [LARGE SCALE GENOMIC DNA]</scope>
    <source>
        <strain evidence="4 5">DSM 20467</strain>
    </source>
</reference>
<dbReference type="PANTHER" id="PTHR32089">
    <property type="entry name" value="METHYL-ACCEPTING CHEMOTAXIS PROTEIN MCPB"/>
    <property type="match status" value="1"/>
</dbReference>
<dbReference type="GO" id="GO:0007165">
    <property type="term" value="P:signal transduction"/>
    <property type="evidence" value="ECO:0007669"/>
    <property type="project" value="UniProtKB-KW"/>
</dbReference>
<dbReference type="SUPFAM" id="SSF58104">
    <property type="entry name" value="Methyl-accepting chemotaxis protein (MCP) signaling domain"/>
    <property type="match status" value="1"/>
</dbReference>
<dbReference type="InterPro" id="IPR004089">
    <property type="entry name" value="MCPsignal_dom"/>
</dbReference>
<evidence type="ECO:0000313" key="5">
    <source>
        <dbReference type="Proteomes" id="UP000295188"/>
    </source>
</evidence>
<dbReference type="GO" id="GO:0016020">
    <property type="term" value="C:membrane"/>
    <property type="evidence" value="ECO:0007669"/>
    <property type="project" value="InterPro"/>
</dbReference>
<dbReference type="Proteomes" id="UP000295188">
    <property type="component" value="Unassembled WGS sequence"/>
</dbReference>
<dbReference type="OrthoDB" id="9807021at2"/>
<accession>A0A4R3K773</accession>
<dbReference type="EMBL" id="SMAA01000009">
    <property type="protein sequence ID" value="TCS78695.1"/>
    <property type="molecule type" value="Genomic_DNA"/>
</dbReference>
<keyword evidence="5" id="KW-1185">Reference proteome</keyword>
<evidence type="ECO:0000259" key="3">
    <source>
        <dbReference type="PROSITE" id="PS50111"/>
    </source>
</evidence>
<dbReference type="PROSITE" id="PS50111">
    <property type="entry name" value="CHEMOTAXIS_TRANSDUC_2"/>
    <property type="match status" value="1"/>
</dbReference>
<evidence type="ECO:0000256" key="1">
    <source>
        <dbReference type="ARBA" id="ARBA00023224"/>
    </source>
</evidence>
<protein>
    <submittedName>
        <fullName evidence="4">Methyl-accepting chemotaxis protein (MCP) signaling protein</fullName>
    </submittedName>
</protein>
<dbReference type="RefSeq" id="WP_132549660.1">
    <property type="nucleotide sequence ID" value="NZ_SMAA01000009.1"/>
</dbReference>
<keyword evidence="1 2" id="KW-0807">Transducer</keyword>
<gene>
    <name evidence="4" type="ORF">EDC37_10948</name>
</gene>
<dbReference type="AlphaFoldDB" id="A0A4R3K773"/>
<organism evidence="4 5">
    <name type="scientific">Pectinatus cerevisiiphilus</name>
    <dbReference type="NCBI Taxonomy" id="86956"/>
    <lineage>
        <taxon>Bacteria</taxon>
        <taxon>Bacillati</taxon>
        <taxon>Bacillota</taxon>
        <taxon>Negativicutes</taxon>
        <taxon>Selenomonadales</taxon>
        <taxon>Selenomonadaceae</taxon>
        <taxon>Pectinatus</taxon>
    </lineage>
</organism>
<comment type="caution">
    <text evidence="4">The sequence shown here is derived from an EMBL/GenBank/DDBJ whole genome shotgun (WGS) entry which is preliminary data.</text>
</comment>
<dbReference type="SMART" id="SM00283">
    <property type="entry name" value="MA"/>
    <property type="match status" value="1"/>
</dbReference>
<dbReference type="Gene3D" id="1.10.287.950">
    <property type="entry name" value="Methyl-accepting chemotaxis protein"/>
    <property type="match status" value="1"/>
</dbReference>
<evidence type="ECO:0000256" key="2">
    <source>
        <dbReference type="PROSITE-ProRule" id="PRU00284"/>
    </source>
</evidence>
<feature type="domain" description="Methyl-accepting transducer" evidence="3">
    <location>
        <begin position="117"/>
        <end position="280"/>
    </location>
</feature>
<sequence length="280" mass="30185">MNYPDNIKTNEDILNAFKVVMPYIKQIVREDMVVALTDCEKYIAYEKGKKVDINIETGKPITTSIEKSIRNKAAVQEDTEANVYGVPIKTTFVPISGLKGEVIGTIGSGIDMKENAKLLEGVQDVVKSAQAAYQSIEQVANSAGELAKSGQGSITEAGNLKQKSGETAKVIEFINNIAQQTNLLGLNAAIEAARAGEHGRGFAVVAEEVRKLADQSKTATEQIHSILEEMNHAVAAIFKSIETVGAISEEQAASTEEITATLAHITKAAEQLDSFIEKYK</sequence>